<keyword evidence="3" id="KW-1185">Reference proteome</keyword>
<evidence type="ECO:0000313" key="3">
    <source>
        <dbReference type="Proteomes" id="UP000800235"/>
    </source>
</evidence>
<feature type="region of interest" description="Disordered" evidence="1">
    <location>
        <begin position="70"/>
        <end position="113"/>
    </location>
</feature>
<evidence type="ECO:0000313" key="2">
    <source>
        <dbReference type="EMBL" id="KAF2418969.1"/>
    </source>
</evidence>
<organism evidence="2 3">
    <name type="scientific">Tothia fuscella</name>
    <dbReference type="NCBI Taxonomy" id="1048955"/>
    <lineage>
        <taxon>Eukaryota</taxon>
        <taxon>Fungi</taxon>
        <taxon>Dikarya</taxon>
        <taxon>Ascomycota</taxon>
        <taxon>Pezizomycotina</taxon>
        <taxon>Dothideomycetes</taxon>
        <taxon>Pleosporomycetidae</taxon>
        <taxon>Venturiales</taxon>
        <taxon>Cylindrosympodiaceae</taxon>
        <taxon>Tothia</taxon>
    </lineage>
</organism>
<dbReference type="Proteomes" id="UP000800235">
    <property type="component" value="Unassembled WGS sequence"/>
</dbReference>
<proteinExistence type="predicted"/>
<comment type="caution">
    <text evidence="2">The sequence shown here is derived from an EMBL/GenBank/DDBJ whole genome shotgun (WGS) entry which is preliminary data.</text>
</comment>
<reference evidence="2" key="1">
    <citation type="journal article" date="2020" name="Stud. Mycol.">
        <title>101 Dothideomycetes genomes: a test case for predicting lifestyles and emergence of pathogens.</title>
        <authorList>
            <person name="Haridas S."/>
            <person name="Albert R."/>
            <person name="Binder M."/>
            <person name="Bloem J."/>
            <person name="Labutti K."/>
            <person name="Salamov A."/>
            <person name="Andreopoulos B."/>
            <person name="Baker S."/>
            <person name="Barry K."/>
            <person name="Bills G."/>
            <person name="Bluhm B."/>
            <person name="Cannon C."/>
            <person name="Castanera R."/>
            <person name="Culley D."/>
            <person name="Daum C."/>
            <person name="Ezra D."/>
            <person name="Gonzalez J."/>
            <person name="Henrissat B."/>
            <person name="Kuo A."/>
            <person name="Liang C."/>
            <person name="Lipzen A."/>
            <person name="Lutzoni F."/>
            <person name="Magnuson J."/>
            <person name="Mondo S."/>
            <person name="Nolan M."/>
            <person name="Ohm R."/>
            <person name="Pangilinan J."/>
            <person name="Park H.-J."/>
            <person name="Ramirez L."/>
            <person name="Alfaro M."/>
            <person name="Sun H."/>
            <person name="Tritt A."/>
            <person name="Yoshinaga Y."/>
            <person name="Zwiers L.-H."/>
            <person name="Turgeon B."/>
            <person name="Goodwin S."/>
            <person name="Spatafora J."/>
            <person name="Crous P."/>
            <person name="Grigoriev I."/>
        </authorList>
    </citation>
    <scope>NUCLEOTIDE SEQUENCE</scope>
    <source>
        <strain evidence="2">CBS 130266</strain>
    </source>
</reference>
<accession>A0A9P4TSR8</accession>
<feature type="compositionally biased region" description="Basic and acidic residues" evidence="1">
    <location>
        <begin position="70"/>
        <end position="93"/>
    </location>
</feature>
<evidence type="ECO:0000256" key="1">
    <source>
        <dbReference type="SAM" id="MobiDB-lite"/>
    </source>
</evidence>
<feature type="compositionally biased region" description="Basic and acidic residues" evidence="1">
    <location>
        <begin position="103"/>
        <end position="113"/>
    </location>
</feature>
<feature type="compositionally biased region" description="Polar residues" evidence="1">
    <location>
        <begin position="1"/>
        <end position="10"/>
    </location>
</feature>
<protein>
    <submittedName>
        <fullName evidence="2">Uncharacterized protein</fullName>
    </submittedName>
</protein>
<gene>
    <name evidence="2" type="ORF">EJ08DRAFT_702934</name>
</gene>
<feature type="region of interest" description="Disordered" evidence="1">
    <location>
        <begin position="1"/>
        <end position="53"/>
    </location>
</feature>
<sequence>MSSSSQTPAKNTEKAEGTNNDEISPFQENIKKPTPDKQSKTPGLLAKAEGWAKGKQWQRVIQEQTVQIEKQQKEKYEAKERGKKIEEKKKREEENESLNEETDSIHFKGTIDK</sequence>
<dbReference type="EMBL" id="MU007122">
    <property type="protein sequence ID" value="KAF2418969.1"/>
    <property type="molecule type" value="Genomic_DNA"/>
</dbReference>
<feature type="compositionally biased region" description="Basic and acidic residues" evidence="1">
    <location>
        <begin position="29"/>
        <end position="39"/>
    </location>
</feature>
<dbReference type="AlphaFoldDB" id="A0A9P4TSR8"/>
<name>A0A9P4TSR8_9PEZI</name>